<sequence>MMSTQGLLLDGVYIFNAMNSTLNNRSTRSLEDNVHIINSLDLVHNHSMQGNGRSLRSNEDVHIFDSIDFNHSYNRENNARVVPTTQESYRKFENVRIQDASSMCSICLGVFPNGSKAIRLPKPCSHIFHQQCITTWLNIKNTCPLCRRTV</sequence>
<comment type="caution">
    <text evidence="6">The sequence shown here is derived from an EMBL/GenBank/DDBJ whole genome shotgun (WGS) entry which is preliminary data.</text>
</comment>
<dbReference type="GO" id="GO:0008270">
    <property type="term" value="F:zinc ion binding"/>
    <property type="evidence" value="ECO:0007669"/>
    <property type="project" value="UniProtKB-KW"/>
</dbReference>
<proteinExistence type="predicted"/>
<dbReference type="PROSITE" id="PS50089">
    <property type="entry name" value="ZF_RING_2"/>
    <property type="match status" value="1"/>
</dbReference>
<keyword evidence="1" id="KW-0479">Metal-binding</keyword>
<evidence type="ECO:0000313" key="7">
    <source>
        <dbReference type="Proteomes" id="UP001359559"/>
    </source>
</evidence>
<dbReference type="SUPFAM" id="SSF57850">
    <property type="entry name" value="RING/U-box"/>
    <property type="match status" value="1"/>
</dbReference>
<dbReference type="Gene3D" id="3.30.40.10">
    <property type="entry name" value="Zinc/RING finger domain, C3HC4 (zinc finger)"/>
    <property type="match status" value="1"/>
</dbReference>
<evidence type="ECO:0000256" key="3">
    <source>
        <dbReference type="ARBA" id="ARBA00022833"/>
    </source>
</evidence>
<accession>A0AAN9IVW5</accession>
<organism evidence="6 7">
    <name type="scientific">Clitoria ternatea</name>
    <name type="common">Butterfly pea</name>
    <dbReference type="NCBI Taxonomy" id="43366"/>
    <lineage>
        <taxon>Eukaryota</taxon>
        <taxon>Viridiplantae</taxon>
        <taxon>Streptophyta</taxon>
        <taxon>Embryophyta</taxon>
        <taxon>Tracheophyta</taxon>
        <taxon>Spermatophyta</taxon>
        <taxon>Magnoliopsida</taxon>
        <taxon>eudicotyledons</taxon>
        <taxon>Gunneridae</taxon>
        <taxon>Pentapetalae</taxon>
        <taxon>rosids</taxon>
        <taxon>fabids</taxon>
        <taxon>Fabales</taxon>
        <taxon>Fabaceae</taxon>
        <taxon>Papilionoideae</taxon>
        <taxon>50 kb inversion clade</taxon>
        <taxon>NPAAA clade</taxon>
        <taxon>indigoferoid/millettioid clade</taxon>
        <taxon>Phaseoleae</taxon>
        <taxon>Clitoria</taxon>
    </lineage>
</organism>
<evidence type="ECO:0000259" key="5">
    <source>
        <dbReference type="PROSITE" id="PS50089"/>
    </source>
</evidence>
<keyword evidence="3" id="KW-0862">Zinc</keyword>
<evidence type="ECO:0000256" key="4">
    <source>
        <dbReference type="PROSITE-ProRule" id="PRU00175"/>
    </source>
</evidence>
<evidence type="ECO:0000256" key="1">
    <source>
        <dbReference type="ARBA" id="ARBA00022723"/>
    </source>
</evidence>
<dbReference type="SMART" id="SM00184">
    <property type="entry name" value="RING"/>
    <property type="match status" value="1"/>
</dbReference>
<dbReference type="GO" id="GO:0006511">
    <property type="term" value="P:ubiquitin-dependent protein catabolic process"/>
    <property type="evidence" value="ECO:0007669"/>
    <property type="project" value="TreeGrafter"/>
</dbReference>
<dbReference type="SMART" id="SM00744">
    <property type="entry name" value="RINGv"/>
    <property type="match status" value="1"/>
</dbReference>
<dbReference type="Pfam" id="PF13639">
    <property type="entry name" value="zf-RING_2"/>
    <property type="match status" value="1"/>
</dbReference>
<evidence type="ECO:0000313" key="6">
    <source>
        <dbReference type="EMBL" id="KAK7286901.1"/>
    </source>
</evidence>
<dbReference type="PANTHER" id="PTHR45931:SF16">
    <property type="entry name" value="RING_U-BOX SUPERFAMILY PROTEIN"/>
    <property type="match status" value="1"/>
</dbReference>
<reference evidence="6 7" key="1">
    <citation type="submission" date="2024-01" db="EMBL/GenBank/DDBJ databases">
        <title>The genomes of 5 underutilized Papilionoideae crops provide insights into root nodulation and disease resistance.</title>
        <authorList>
            <person name="Yuan L."/>
        </authorList>
    </citation>
    <scope>NUCLEOTIDE SEQUENCE [LARGE SCALE GENOMIC DNA]</scope>
    <source>
        <strain evidence="6">LY-2023</strain>
        <tissue evidence="6">Leaf</tissue>
    </source>
</reference>
<evidence type="ECO:0000256" key="2">
    <source>
        <dbReference type="ARBA" id="ARBA00022771"/>
    </source>
</evidence>
<feature type="domain" description="RING-type" evidence="5">
    <location>
        <begin position="104"/>
        <end position="147"/>
    </location>
</feature>
<dbReference type="InterPro" id="IPR011016">
    <property type="entry name" value="Znf_RING-CH"/>
</dbReference>
<name>A0AAN9IVW5_CLITE</name>
<dbReference type="InterPro" id="IPR001841">
    <property type="entry name" value="Znf_RING"/>
</dbReference>
<dbReference type="InterPro" id="IPR013083">
    <property type="entry name" value="Znf_RING/FYVE/PHD"/>
</dbReference>
<keyword evidence="7" id="KW-1185">Reference proteome</keyword>
<dbReference type="InterPro" id="IPR051834">
    <property type="entry name" value="RING_finger_E3_ligase"/>
</dbReference>
<dbReference type="EMBL" id="JAYKXN010000005">
    <property type="protein sequence ID" value="KAK7286901.1"/>
    <property type="molecule type" value="Genomic_DNA"/>
</dbReference>
<dbReference type="AlphaFoldDB" id="A0AAN9IVW5"/>
<dbReference type="GO" id="GO:0061630">
    <property type="term" value="F:ubiquitin protein ligase activity"/>
    <property type="evidence" value="ECO:0007669"/>
    <property type="project" value="TreeGrafter"/>
</dbReference>
<gene>
    <name evidence="6" type="ORF">RJT34_22245</name>
</gene>
<dbReference type="GO" id="GO:0005634">
    <property type="term" value="C:nucleus"/>
    <property type="evidence" value="ECO:0007669"/>
    <property type="project" value="TreeGrafter"/>
</dbReference>
<dbReference type="PANTHER" id="PTHR45931">
    <property type="entry name" value="SI:CH211-59O9.10"/>
    <property type="match status" value="1"/>
</dbReference>
<dbReference type="Proteomes" id="UP001359559">
    <property type="component" value="Unassembled WGS sequence"/>
</dbReference>
<protein>
    <recommendedName>
        <fullName evidence="5">RING-type domain-containing protein</fullName>
    </recommendedName>
</protein>
<keyword evidence="2 4" id="KW-0863">Zinc-finger</keyword>